<accession>A0A1T5BZD3</accession>
<protein>
    <submittedName>
        <fullName evidence="3">Histidine kinase</fullName>
    </submittedName>
</protein>
<dbReference type="PANTHER" id="PTHR34220:SF7">
    <property type="entry name" value="SENSOR HISTIDINE KINASE YPDA"/>
    <property type="match status" value="1"/>
</dbReference>
<sequence>MSSTMFKLKSKNMLMHISAWTIFVLYFLASYFLLWWEFHPLKVNPIEPAIGALSITACCYLIFSSMQFYMPRKNQYVKITVICIVLTILSLGISLFSSTRFFDNPSINHYYERLPYRFIINFLLLMCVMIINIFWNIQEEYHENKKRKEESEKLVRDAELYNLRQQLQPHFLFNSLNSIIALITVKPDLAKKMTFQLSDFLRGTLRKDDKQLIQLADEIKHLELYLEIEKVRFGHRLNTTFIYPEEVLTAKVPSMIVQPLMENAIKHGLYNVTGDVLIETIINMEPHMLTIEITNPYDSDQFYNSKGTGFGLTSIQRRLFLIYGRTDLLSIRKKENQFTATIKIPQHD</sequence>
<dbReference type="STRING" id="1513896.SAMN05660841_00978"/>
<keyword evidence="3" id="KW-0418">Kinase</keyword>
<dbReference type="InterPro" id="IPR036890">
    <property type="entry name" value="HATPase_C_sf"/>
</dbReference>
<name>A0A1T5BZD3_9SPHI</name>
<keyword evidence="4" id="KW-1185">Reference proteome</keyword>
<dbReference type="SUPFAM" id="SSF55874">
    <property type="entry name" value="ATPase domain of HSP90 chaperone/DNA topoisomerase II/histidine kinase"/>
    <property type="match status" value="1"/>
</dbReference>
<dbReference type="Proteomes" id="UP000190150">
    <property type="component" value="Unassembled WGS sequence"/>
</dbReference>
<evidence type="ECO:0000259" key="2">
    <source>
        <dbReference type="Pfam" id="PF06580"/>
    </source>
</evidence>
<feature type="transmembrane region" description="Helical" evidence="1">
    <location>
        <begin position="48"/>
        <end position="69"/>
    </location>
</feature>
<evidence type="ECO:0000313" key="3">
    <source>
        <dbReference type="EMBL" id="SKB52742.1"/>
    </source>
</evidence>
<dbReference type="PANTHER" id="PTHR34220">
    <property type="entry name" value="SENSOR HISTIDINE KINASE YPDA"/>
    <property type="match status" value="1"/>
</dbReference>
<feature type="domain" description="Signal transduction histidine kinase internal region" evidence="2">
    <location>
        <begin position="158"/>
        <end position="237"/>
    </location>
</feature>
<keyword evidence="3" id="KW-0808">Transferase</keyword>
<feature type="transmembrane region" description="Helical" evidence="1">
    <location>
        <begin position="12"/>
        <end position="36"/>
    </location>
</feature>
<dbReference type="GO" id="GO:0016020">
    <property type="term" value="C:membrane"/>
    <property type="evidence" value="ECO:0007669"/>
    <property type="project" value="InterPro"/>
</dbReference>
<proteinExistence type="predicted"/>
<dbReference type="InterPro" id="IPR010559">
    <property type="entry name" value="Sig_transdc_His_kin_internal"/>
</dbReference>
<dbReference type="EMBL" id="FUZF01000003">
    <property type="protein sequence ID" value="SKB52742.1"/>
    <property type="molecule type" value="Genomic_DNA"/>
</dbReference>
<reference evidence="4" key="1">
    <citation type="submission" date="2017-02" db="EMBL/GenBank/DDBJ databases">
        <authorList>
            <person name="Varghese N."/>
            <person name="Submissions S."/>
        </authorList>
    </citation>
    <scope>NUCLEOTIDE SEQUENCE [LARGE SCALE GENOMIC DNA]</scope>
    <source>
        <strain evidence="4">DSM 24091</strain>
    </source>
</reference>
<gene>
    <name evidence="3" type="ORF">SAMN05660841_00978</name>
</gene>
<dbReference type="InterPro" id="IPR050640">
    <property type="entry name" value="Bact_2-comp_sensor_kinase"/>
</dbReference>
<dbReference type="AlphaFoldDB" id="A0A1T5BZD3"/>
<feature type="transmembrane region" description="Helical" evidence="1">
    <location>
        <begin position="76"/>
        <end position="96"/>
    </location>
</feature>
<keyword evidence="1" id="KW-1133">Transmembrane helix</keyword>
<evidence type="ECO:0000256" key="1">
    <source>
        <dbReference type="SAM" id="Phobius"/>
    </source>
</evidence>
<feature type="transmembrane region" description="Helical" evidence="1">
    <location>
        <begin position="116"/>
        <end position="137"/>
    </location>
</feature>
<dbReference type="Gene3D" id="3.30.565.10">
    <property type="entry name" value="Histidine kinase-like ATPase, C-terminal domain"/>
    <property type="match status" value="1"/>
</dbReference>
<keyword evidence="1" id="KW-0812">Transmembrane</keyword>
<dbReference type="Pfam" id="PF06580">
    <property type="entry name" value="His_kinase"/>
    <property type="match status" value="1"/>
</dbReference>
<organism evidence="3 4">
    <name type="scientific">Sphingobacterium nematocida</name>
    <dbReference type="NCBI Taxonomy" id="1513896"/>
    <lineage>
        <taxon>Bacteria</taxon>
        <taxon>Pseudomonadati</taxon>
        <taxon>Bacteroidota</taxon>
        <taxon>Sphingobacteriia</taxon>
        <taxon>Sphingobacteriales</taxon>
        <taxon>Sphingobacteriaceae</taxon>
        <taxon>Sphingobacterium</taxon>
    </lineage>
</organism>
<dbReference type="GO" id="GO:0000155">
    <property type="term" value="F:phosphorelay sensor kinase activity"/>
    <property type="evidence" value="ECO:0007669"/>
    <property type="project" value="InterPro"/>
</dbReference>
<evidence type="ECO:0000313" key="4">
    <source>
        <dbReference type="Proteomes" id="UP000190150"/>
    </source>
</evidence>
<keyword evidence="1" id="KW-0472">Membrane</keyword>